<dbReference type="Pfam" id="PF03747">
    <property type="entry name" value="ADP_ribosyl_GH"/>
    <property type="match status" value="1"/>
</dbReference>
<proteinExistence type="predicted"/>
<evidence type="ECO:0000313" key="6">
    <source>
        <dbReference type="Proteomes" id="UP000663829"/>
    </source>
</evidence>
<reference evidence="3" key="1">
    <citation type="submission" date="2021-02" db="EMBL/GenBank/DDBJ databases">
        <authorList>
            <person name="Nowell W R."/>
        </authorList>
    </citation>
    <scope>NUCLEOTIDE SEQUENCE</scope>
</reference>
<evidence type="ECO:0008006" key="7">
    <source>
        <dbReference type="Google" id="ProtNLM"/>
    </source>
</evidence>
<evidence type="ECO:0000313" key="2">
    <source>
        <dbReference type="EMBL" id="CAF0830551.1"/>
    </source>
</evidence>
<sequence length="571" mass="64378">MSSHASWLNVNNLPHEYECPSAPLVSDESSERIIGSLLGLALGDALGAHAEFRPRTFLLQNPVTKLEGGGTWGLRAGQWTDDTSMALCLAASLIVKKGYDPYDQMVRYKWWWKHGYMSSTGQCFDIGNATQQSLEIFDRRQMVLAKQLRVQNEEQLDNVSQEELSNCRFDVNCSGPGVAGNGALMRLSPVPLFFYRSPILAIDYAGKSGRLTHGDVKAVDSCRYYAALICGALLGLSKEKLLDKDFYPNMAKRGWFGDKPLHPDVLKVALGSYQNPKGYDGGIRGKGYIVQALEAALWAFWSDEGSFRDGALNAVNLGDDADTTAAIYGQLAGAYYGKKGIPSDWLRQLYAKEFISCVGLWLHYEGYEWHKRSSGNANRKNSQSVTSTANFDERIHCPVQISPTHVTTSYQQQGHGNYPPPPYSDNHESVTSTANFVERNYRPVQISSTHVTTSYQQQGHGNYQPPPYSDNHESVTSIVNSVERNYRPVQIFPTHVAASYQPQRHGNYPQQSYNNNRPMRYELAQESSPHWSRDHTSTMLRTREKYSYNFYESQQQQSQSPYYIFKTTKYN</sequence>
<dbReference type="EMBL" id="CAJOBC010058147">
    <property type="protein sequence ID" value="CAF4200154.1"/>
    <property type="molecule type" value="Genomic_DNA"/>
</dbReference>
<feature type="binding site" evidence="1">
    <location>
        <position position="81"/>
    </location>
    <ligand>
        <name>Mg(2+)</name>
        <dbReference type="ChEBI" id="CHEBI:18420"/>
        <label>1</label>
    </ligand>
</feature>
<dbReference type="Proteomes" id="UP000682733">
    <property type="component" value="Unassembled WGS sequence"/>
</dbReference>
<keyword evidence="1" id="KW-0460">Magnesium</keyword>
<dbReference type="PANTHER" id="PTHR16222">
    <property type="entry name" value="ADP-RIBOSYLGLYCOHYDROLASE"/>
    <property type="match status" value="1"/>
</dbReference>
<dbReference type="Gene3D" id="1.10.4080.10">
    <property type="entry name" value="ADP-ribosylation/Crystallin J1"/>
    <property type="match status" value="1"/>
</dbReference>
<keyword evidence="6" id="KW-1185">Reference proteome</keyword>
<dbReference type="EMBL" id="CAJOBA010001800">
    <property type="protein sequence ID" value="CAF3615020.1"/>
    <property type="molecule type" value="Genomic_DNA"/>
</dbReference>
<dbReference type="InterPro" id="IPR050792">
    <property type="entry name" value="ADP-ribosylglycohydrolase"/>
</dbReference>
<evidence type="ECO:0000313" key="5">
    <source>
        <dbReference type="EMBL" id="CAF4200154.1"/>
    </source>
</evidence>
<accession>A0A815GL33</accession>
<organism evidence="3 6">
    <name type="scientific">Didymodactylos carnosus</name>
    <dbReference type="NCBI Taxonomy" id="1234261"/>
    <lineage>
        <taxon>Eukaryota</taxon>
        <taxon>Metazoa</taxon>
        <taxon>Spiralia</taxon>
        <taxon>Gnathifera</taxon>
        <taxon>Rotifera</taxon>
        <taxon>Eurotatoria</taxon>
        <taxon>Bdelloidea</taxon>
        <taxon>Philodinida</taxon>
        <taxon>Philodinidae</taxon>
        <taxon>Didymodactylos</taxon>
    </lineage>
</organism>
<dbReference type="SUPFAM" id="SSF101478">
    <property type="entry name" value="ADP-ribosylglycohydrolase"/>
    <property type="match status" value="1"/>
</dbReference>
<protein>
    <recommendedName>
        <fullName evidence="7">ADP-ribosylglycohydrolase</fullName>
    </recommendedName>
</protein>
<dbReference type="InterPro" id="IPR005502">
    <property type="entry name" value="Ribosyl_crysJ1"/>
</dbReference>
<dbReference type="Proteomes" id="UP000681722">
    <property type="component" value="Unassembled WGS sequence"/>
</dbReference>
<dbReference type="PANTHER" id="PTHR16222:SF12">
    <property type="entry name" value="ADP-RIBOSYLGLYCOHYDROLASE-RELATED"/>
    <property type="match status" value="1"/>
</dbReference>
<feature type="binding site" evidence="1">
    <location>
        <position position="82"/>
    </location>
    <ligand>
        <name>Mg(2+)</name>
        <dbReference type="ChEBI" id="CHEBI:18420"/>
        <label>1</label>
    </ligand>
</feature>
<dbReference type="EMBL" id="CAJNOQ010014351">
    <property type="protein sequence ID" value="CAF1340015.1"/>
    <property type="molecule type" value="Genomic_DNA"/>
</dbReference>
<evidence type="ECO:0000256" key="1">
    <source>
        <dbReference type="PIRSR" id="PIRSR605502-1"/>
    </source>
</evidence>
<evidence type="ECO:0000313" key="4">
    <source>
        <dbReference type="EMBL" id="CAF3615020.1"/>
    </source>
</evidence>
<feature type="binding site" evidence="1">
    <location>
        <position position="320"/>
    </location>
    <ligand>
        <name>Mg(2+)</name>
        <dbReference type="ChEBI" id="CHEBI:18420"/>
        <label>1</label>
    </ligand>
</feature>
<name>A0A815GL33_9BILA</name>
<keyword evidence="1" id="KW-0479">Metal-binding</keyword>
<comment type="caution">
    <text evidence="3">The sequence shown here is derived from an EMBL/GenBank/DDBJ whole genome shotgun (WGS) entry which is preliminary data.</text>
</comment>
<evidence type="ECO:0000313" key="3">
    <source>
        <dbReference type="EMBL" id="CAF1340015.1"/>
    </source>
</evidence>
<dbReference type="Proteomes" id="UP000677228">
    <property type="component" value="Unassembled WGS sequence"/>
</dbReference>
<feature type="binding site" evidence="1">
    <location>
        <position position="323"/>
    </location>
    <ligand>
        <name>Mg(2+)</name>
        <dbReference type="ChEBI" id="CHEBI:18420"/>
        <label>1</label>
    </ligand>
</feature>
<dbReference type="GO" id="GO:0046872">
    <property type="term" value="F:metal ion binding"/>
    <property type="evidence" value="ECO:0007669"/>
    <property type="project" value="UniProtKB-KW"/>
</dbReference>
<feature type="binding site" evidence="1">
    <location>
        <position position="80"/>
    </location>
    <ligand>
        <name>Mg(2+)</name>
        <dbReference type="ChEBI" id="CHEBI:18420"/>
        <label>1</label>
    </ligand>
</feature>
<dbReference type="EMBL" id="CAJNOK010001800">
    <property type="protein sequence ID" value="CAF0830551.1"/>
    <property type="molecule type" value="Genomic_DNA"/>
</dbReference>
<dbReference type="InterPro" id="IPR036705">
    <property type="entry name" value="Ribosyl_crysJ1_sf"/>
</dbReference>
<comment type="cofactor">
    <cofactor evidence="1">
        <name>Mg(2+)</name>
        <dbReference type="ChEBI" id="CHEBI:18420"/>
    </cofactor>
    <text evidence="1">Binds 2 magnesium ions per subunit.</text>
</comment>
<feature type="binding site" evidence="1">
    <location>
        <position position="322"/>
    </location>
    <ligand>
        <name>Mg(2+)</name>
        <dbReference type="ChEBI" id="CHEBI:18420"/>
        <label>1</label>
    </ligand>
</feature>
<dbReference type="Proteomes" id="UP000663829">
    <property type="component" value="Unassembled WGS sequence"/>
</dbReference>
<gene>
    <name evidence="3" type="ORF">GPM918_LOCUS30385</name>
    <name evidence="2" type="ORF">OVA965_LOCUS6120</name>
    <name evidence="5" type="ORF">SRO942_LOCUS30994</name>
    <name evidence="4" type="ORF">TMI583_LOCUS6116</name>
</gene>
<dbReference type="OrthoDB" id="410104at2759"/>
<dbReference type="AlphaFoldDB" id="A0A815GL33"/>